<feature type="signal peptide" evidence="2">
    <location>
        <begin position="1"/>
        <end position="16"/>
    </location>
</feature>
<feature type="chain" id="PRO_5005595760" evidence="2">
    <location>
        <begin position="17"/>
        <end position="132"/>
    </location>
</feature>
<evidence type="ECO:0000256" key="1">
    <source>
        <dbReference type="SAM" id="MobiDB-lite"/>
    </source>
</evidence>
<name>A0A0L9UM79_PHAAN</name>
<feature type="region of interest" description="Disordered" evidence="1">
    <location>
        <begin position="102"/>
        <end position="132"/>
    </location>
</feature>
<organism evidence="3 4">
    <name type="scientific">Phaseolus angularis</name>
    <name type="common">Azuki bean</name>
    <name type="synonym">Vigna angularis</name>
    <dbReference type="NCBI Taxonomy" id="3914"/>
    <lineage>
        <taxon>Eukaryota</taxon>
        <taxon>Viridiplantae</taxon>
        <taxon>Streptophyta</taxon>
        <taxon>Embryophyta</taxon>
        <taxon>Tracheophyta</taxon>
        <taxon>Spermatophyta</taxon>
        <taxon>Magnoliopsida</taxon>
        <taxon>eudicotyledons</taxon>
        <taxon>Gunneridae</taxon>
        <taxon>Pentapetalae</taxon>
        <taxon>rosids</taxon>
        <taxon>fabids</taxon>
        <taxon>Fabales</taxon>
        <taxon>Fabaceae</taxon>
        <taxon>Papilionoideae</taxon>
        <taxon>50 kb inversion clade</taxon>
        <taxon>NPAAA clade</taxon>
        <taxon>indigoferoid/millettioid clade</taxon>
        <taxon>Phaseoleae</taxon>
        <taxon>Vigna</taxon>
    </lineage>
</organism>
<dbReference type="AlphaFoldDB" id="A0A0L9UM79"/>
<accession>A0A0L9UM79</accession>
<keyword evidence="2" id="KW-0732">Signal</keyword>
<proteinExistence type="predicted"/>
<evidence type="ECO:0000313" key="3">
    <source>
        <dbReference type="EMBL" id="KOM43672.1"/>
    </source>
</evidence>
<dbReference type="Proteomes" id="UP000053144">
    <property type="component" value="Chromosome 5"/>
</dbReference>
<reference evidence="4" key="1">
    <citation type="journal article" date="2015" name="Proc. Natl. Acad. Sci. U.S.A.">
        <title>Genome sequencing of adzuki bean (Vigna angularis) provides insight into high starch and low fat accumulation and domestication.</title>
        <authorList>
            <person name="Yang K."/>
            <person name="Tian Z."/>
            <person name="Chen C."/>
            <person name="Luo L."/>
            <person name="Zhao B."/>
            <person name="Wang Z."/>
            <person name="Yu L."/>
            <person name="Li Y."/>
            <person name="Sun Y."/>
            <person name="Li W."/>
            <person name="Chen Y."/>
            <person name="Li Y."/>
            <person name="Zhang Y."/>
            <person name="Ai D."/>
            <person name="Zhao J."/>
            <person name="Shang C."/>
            <person name="Ma Y."/>
            <person name="Wu B."/>
            <person name="Wang M."/>
            <person name="Gao L."/>
            <person name="Sun D."/>
            <person name="Zhang P."/>
            <person name="Guo F."/>
            <person name="Wang W."/>
            <person name="Li Y."/>
            <person name="Wang J."/>
            <person name="Varshney R.K."/>
            <person name="Wang J."/>
            <person name="Ling H.Q."/>
            <person name="Wan P."/>
        </authorList>
    </citation>
    <scope>NUCLEOTIDE SEQUENCE</scope>
    <source>
        <strain evidence="4">cv. Jingnong 6</strain>
    </source>
</reference>
<dbReference type="EMBL" id="CM003375">
    <property type="protein sequence ID" value="KOM43672.1"/>
    <property type="molecule type" value="Genomic_DNA"/>
</dbReference>
<evidence type="ECO:0000313" key="4">
    <source>
        <dbReference type="Proteomes" id="UP000053144"/>
    </source>
</evidence>
<protein>
    <submittedName>
        <fullName evidence="3">Uncharacterized protein</fullName>
    </submittedName>
</protein>
<evidence type="ECO:0000256" key="2">
    <source>
        <dbReference type="SAM" id="SignalP"/>
    </source>
</evidence>
<dbReference type="Gramene" id="KOM43672">
    <property type="protein sequence ID" value="KOM43672"/>
    <property type="gene ID" value="LR48_Vigan05g127700"/>
</dbReference>
<feature type="compositionally biased region" description="Basic and acidic residues" evidence="1">
    <location>
        <begin position="109"/>
        <end position="132"/>
    </location>
</feature>
<gene>
    <name evidence="3" type="ORF">LR48_Vigan05g127700</name>
</gene>
<sequence length="132" mass="15270">MLLVLESGFLIHSVLLSSMFWSMDSFVAITNKDTQNPRSTTQDDVMVIGDVLYIEVELEWVMRLRRMCGGGQGGEVCGCDVDRGFDEQEEWKMEGEKLVVKMQGRRRREREGEKRRKIDSVSEKKNDVAHNR</sequence>